<evidence type="ECO:0000313" key="2">
    <source>
        <dbReference type="Proteomes" id="UP001235939"/>
    </source>
</evidence>
<dbReference type="PANTHER" id="PTHR47331:SF2">
    <property type="match status" value="1"/>
</dbReference>
<dbReference type="Gene3D" id="3.30.420.10">
    <property type="entry name" value="Ribonuclease H-like superfamily/Ribonuclease H"/>
    <property type="match status" value="1"/>
</dbReference>
<proteinExistence type="predicted"/>
<dbReference type="InterPro" id="IPR036397">
    <property type="entry name" value="RNaseH_sf"/>
</dbReference>
<gene>
    <name evidence="1" type="ORF">LAZ67_5002667</name>
</gene>
<keyword evidence="2" id="KW-1185">Reference proteome</keyword>
<sequence length="109" mass="12618">MGGRRFYEQYGSVLGAGLSRASLVIPVMGQLPHYRLAAYQRPFTFTGLDAFGPFTVNVKRRHGKRWVIIFTCLVTRAIHRKWCTPLSTDEFMMGIYRFIDTRGRPDHHL</sequence>
<protein>
    <recommendedName>
        <fullName evidence="3">Transposase</fullName>
    </recommendedName>
</protein>
<reference evidence="1 2" key="1">
    <citation type="submission" date="2022-01" db="EMBL/GenBank/DDBJ databases">
        <title>A chromosomal length assembly of Cordylochernes scorpioides.</title>
        <authorList>
            <person name="Zeh D."/>
            <person name="Zeh J."/>
        </authorList>
    </citation>
    <scope>NUCLEOTIDE SEQUENCE [LARGE SCALE GENOMIC DNA]</scope>
    <source>
        <strain evidence="1">IN4F17</strain>
        <tissue evidence="1">Whole Body</tissue>
    </source>
</reference>
<evidence type="ECO:0000313" key="1">
    <source>
        <dbReference type="EMBL" id="UYV67969.1"/>
    </source>
</evidence>
<dbReference type="EMBL" id="CP092867">
    <property type="protein sequence ID" value="UYV67969.1"/>
    <property type="molecule type" value="Genomic_DNA"/>
</dbReference>
<name>A0ABY6KGU7_9ARAC</name>
<accession>A0ABY6KGU7</accession>
<organism evidence="1 2">
    <name type="scientific">Cordylochernes scorpioides</name>
    <dbReference type="NCBI Taxonomy" id="51811"/>
    <lineage>
        <taxon>Eukaryota</taxon>
        <taxon>Metazoa</taxon>
        <taxon>Ecdysozoa</taxon>
        <taxon>Arthropoda</taxon>
        <taxon>Chelicerata</taxon>
        <taxon>Arachnida</taxon>
        <taxon>Pseudoscorpiones</taxon>
        <taxon>Cheliferoidea</taxon>
        <taxon>Chernetidae</taxon>
        <taxon>Cordylochernes</taxon>
    </lineage>
</organism>
<dbReference type="Proteomes" id="UP001235939">
    <property type="component" value="Chromosome 05"/>
</dbReference>
<evidence type="ECO:0008006" key="3">
    <source>
        <dbReference type="Google" id="ProtNLM"/>
    </source>
</evidence>
<dbReference type="PANTHER" id="PTHR47331">
    <property type="entry name" value="PHD-TYPE DOMAIN-CONTAINING PROTEIN"/>
    <property type="match status" value="1"/>
</dbReference>